<keyword evidence="4" id="KW-1185">Reference proteome</keyword>
<dbReference type="Proteomes" id="UP000251993">
    <property type="component" value="Chromosome"/>
</dbReference>
<name>A0A344TPR8_9BACT</name>
<dbReference type="Pfam" id="PF14371">
    <property type="entry name" value="DUF4412"/>
    <property type="match status" value="1"/>
</dbReference>
<feature type="signal peptide" evidence="1">
    <location>
        <begin position="1"/>
        <end position="19"/>
    </location>
</feature>
<dbReference type="AlphaFoldDB" id="A0A344TPR8"/>
<sequence>MKKLLSLTLALAGAISVLAQQGTIEYKMTMSGQGQSNVSTSKMQFASGKVRMETSLNMPGMSHKQVMLMLPNKPNTMIMLNEGAKTYTELNTNSTPKDPNAAKVTVKVVGKEKLQNLNCTHIVVTMSNRPMDMWTTKDIAGYESMMGYWKSSMSGGNDQMYSELKKAGAEGFVVKTQMKNKEGGMTMELVKYDTKPVSAALFSIPADYKKGTSIDPNKIQNMTPAERKKIMEEMIKQHGNKQ</sequence>
<feature type="chain" id="PRO_5016988430" description="DUF4412 domain-containing protein" evidence="1">
    <location>
        <begin position="20"/>
        <end position="242"/>
    </location>
</feature>
<protein>
    <recommendedName>
        <fullName evidence="2">DUF4412 domain-containing protein</fullName>
    </recommendedName>
</protein>
<dbReference type="EMBL" id="CP030850">
    <property type="protein sequence ID" value="AXE20639.1"/>
    <property type="molecule type" value="Genomic_DNA"/>
</dbReference>
<organism evidence="3 4">
    <name type="scientific">Runella rosea</name>
    <dbReference type="NCBI Taxonomy" id="2259595"/>
    <lineage>
        <taxon>Bacteria</taxon>
        <taxon>Pseudomonadati</taxon>
        <taxon>Bacteroidota</taxon>
        <taxon>Cytophagia</taxon>
        <taxon>Cytophagales</taxon>
        <taxon>Spirosomataceae</taxon>
        <taxon>Runella</taxon>
    </lineage>
</organism>
<feature type="domain" description="DUF4412" evidence="2">
    <location>
        <begin position="22"/>
        <end position="208"/>
    </location>
</feature>
<accession>A0A344TPR8</accession>
<evidence type="ECO:0000259" key="2">
    <source>
        <dbReference type="Pfam" id="PF14371"/>
    </source>
</evidence>
<gene>
    <name evidence="3" type="ORF">DR864_24320</name>
</gene>
<keyword evidence="1" id="KW-0732">Signal</keyword>
<proteinExistence type="predicted"/>
<dbReference type="RefSeq" id="WP_114069402.1">
    <property type="nucleotide sequence ID" value="NZ_CP030850.1"/>
</dbReference>
<evidence type="ECO:0000313" key="3">
    <source>
        <dbReference type="EMBL" id="AXE20639.1"/>
    </source>
</evidence>
<dbReference type="OrthoDB" id="937935at2"/>
<evidence type="ECO:0000256" key="1">
    <source>
        <dbReference type="SAM" id="SignalP"/>
    </source>
</evidence>
<evidence type="ECO:0000313" key="4">
    <source>
        <dbReference type="Proteomes" id="UP000251993"/>
    </source>
</evidence>
<reference evidence="3 4" key="1">
    <citation type="submission" date="2018-07" db="EMBL/GenBank/DDBJ databases">
        <title>Genome sequencing of Runella.</title>
        <authorList>
            <person name="Baek M.-G."/>
            <person name="Yi H."/>
        </authorList>
    </citation>
    <scope>NUCLEOTIDE SEQUENCE [LARGE SCALE GENOMIC DNA]</scope>
    <source>
        <strain evidence="3 4">HYN0085</strain>
    </source>
</reference>
<dbReference type="KEGG" id="run:DR864_24320"/>
<dbReference type="InterPro" id="IPR025524">
    <property type="entry name" value="DUF4412"/>
</dbReference>